<evidence type="ECO:0000313" key="1">
    <source>
        <dbReference type="EMBL" id="GBN74295.1"/>
    </source>
</evidence>
<gene>
    <name evidence="1" type="ORF">AVEN_249437_1</name>
</gene>
<dbReference type="OrthoDB" id="6433236at2759"/>
<dbReference type="EMBL" id="BGPR01016836">
    <property type="protein sequence ID" value="GBN74295.1"/>
    <property type="molecule type" value="Genomic_DNA"/>
</dbReference>
<dbReference type="AlphaFoldDB" id="A0A4Y2RHE6"/>
<proteinExistence type="predicted"/>
<keyword evidence="2" id="KW-1185">Reference proteome</keyword>
<name>A0A4Y2RHE6_ARAVE</name>
<evidence type="ECO:0000313" key="2">
    <source>
        <dbReference type="Proteomes" id="UP000499080"/>
    </source>
</evidence>
<reference evidence="1 2" key="1">
    <citation type="journal article" date="2019" name="Sci. Rep.">
        <title>Orb-weaving spider Araneus ventricosus genome elucidates the spidroin gene catalogue.</title>
        <authorList>
            <person name="Kono N."/>
            <person name="Nakamura H."/>
            <person name="Ohtoshi R."/>
            <person name="Moran D.A.P."/>
            <person name="Shinohara A."/>
            <person name="Yoshida Y."/>
            <person name="Fujiwara M."/>
            <person name="Mori M."/>
            <person name="Tomita M."/>
            <person name="Arakawa K."/>
        </authorList>
    </citation>
    <scope>NUCLEOTIDE SEQUENCE [LARGE SCALE GENOMIC DNA]</scope>
</reference>
<comment type="caution">
    <text evidence="1">The sequence shown here is derived from an EMBL/GenBank/DDBJ whole genome shotgun (WGS) entry which is preliminary data.</text>
</comment>
<sequence length="86" mass="9943">MKGIAVDIYQALLPNEIATTSDFIICCNYIDDMKKKRNGRMKFERLPNVVSMAEMEDEPDLLPLILRIVQEEVQRMITRIDKPADS</sequence>
<accession>A0A4Y2RHE6</accession>
<organism evidence="1 2">
    <name type="scientific">Araneus ventricosus</name>
    <name type="common">Orbweaver spider</name>
    <name type="synonym">Epeira ventricosa</name>
    <dbReference type="NCBI Taxonomy" id="182803"/>
    <lineage>
        <taxon>Eukaryota</taxon>
        <taxon>Metazoa</taxon>
        <taxon>Ecdysozoa</taxon>
        <taxon>Arthropoda</taxon>
        <taxon>Chelicerata</taxon>
        <taxon>Arachnida</taxon>
        <taxon>Araneae</taxon>
        <taxon>Araneomorphae</taxon>
        <taxon>Entelegynae</taxon>
        <taxon>Araneoidea</taxon>
        <taxon>Araneidae</taxon>
        <taxon>Araneus</taxon>
    </lineage>
</organism>
<protein>
    <submittedName>
        <fullName evidence="1">Uncharacterized protein</fullName>
    </submittedName>
</protein>
<dbReference type="Proteomes" id="UP000499080">
    <property type="component" value="Unassembled WGS sequence"/>
</dbReference>